<evidence type="ECO:0000313" key="20">
    <source>
        <dbReference type="Proteomes" id="UP000585638"/>
    </source>
</evidence>
<feature type="domain" description="Glucose-methanol-choline oxidoreductase N-terminal" evidence="17">
    <location>
        <begin position="205"/>
        <end position="292"/>
    </location>
</feature>
<comment type="similarity">
    <text evidence="2">Belongs to the GMC oxidoreductase family.</text>
</comment>
<dbReference type="Gene3D" id="3.50.50.60">
    <property type="entry name" value="FAD/NAD(P)-binding domain"/>
    <property type="match status" value="3"/>
</dbReference>
<keyword evidence="4" id="KW-0285">Flavoprotein</keyword>
<dbReference type="GO" id="GO:0004769">
    <property type="term" value="F:steroid Delta-isomerase activity"/>
    <property type="evidence" value="ECO:0007669"/>
    <property type="project" value="UniProtKB-EC"/>
</dbReference>
<comment type="pathway">
    <text evidence="12">Steroid metabolism; cholesterol degradation.</text>
</comment>
<dbReference type="GO" id="GO:0050660">
    <property type="term" value="F:flavin adenine dinucleotide binding"/>
    <property type="evidence" value="ECO:0007669"/>
    <property type="project" value="InterPro"/>
</dbReference>
<name>A0A7W9KKH0_9PSEU</name>
<keyword evidence="6 19" id="KW-0560">Oxidoreductase</keyword>
<dbReference type="RefSeq" id="WP_184866050.1">
    <property type="nucleotide sequence ID" value="NZ_JACHIR010000001.1"/>
</dbReference>
<evidence type="ECO:0000256" key="3">
    <source>
        <dbReference type="ARBA" id="ARBA00022548"/>
    </source>
</evidence>
<keyword evidence="10" id="KW-0413">Isomerase</keyword>
<dbReference type="EC" id="5.3.3.1" evidence="11"/>
<keyword evidence="7" id="KW-0443">Lipid metabolism</keyword>
<evidence type="ECO:0000256" key="14">
    <source>
        <dbReference type="ARBA" id="ARBA00049744"/>
    </source>
</evidence>
<gene>
    <name evidence="19" type="ORF">BJ998_005405</name>
</gene>
<dbReference type="GO" id="GO:0008203">
    <property type="term" value="P:cholesterol metabolic process"/>
    <property type="evidence" value="ECO:0007669"/>
    <property type="project" value="UniProtKB-KW"/>
</dbReference>
<feature type="compositionally biased region" description="Low complexity" evidence="16">
    <location>
        <begin position="569"/>
        <end position="581"/>
    </location>
</feature>
<evidence type="ECO:0000256" key="2">
    <source>
        <dbReference type="ARBA" id="ARBA00010790"/>
    </source>
</evidence>
<comment type="caution">
    <text evidence="19">The sequence shown here is derived from an EMBL/GenBank/DDBJ whole genome shotgun (WGS) entry which is preliminary data.</text>
</comment>
<keyword evidence="3" id="KW-0153">Cholesterol metabolism</keyword>
<evidence type="ECO:0000256" key="11">
    <source>
        <dbReference type="ARBA" id="ARBA00038856"/>
    </source>
</evidence>
<evidence type="ECO:0000256" key="1">
    <source>
        <dbReference type="ARBA" id="ARBA00001974"/>
    </source>
</evidence>
<evidence type="ECO:0000256" key="8">
    <source>
        <dbReference type="ARBA" id="ARBA00023166"/>
    </source>
</evidence>
<evidence type="ECO:0000259" key="18">
    <source>
        <dbReference type="Pfam" id="PF05199"/>
    </source>
</evidence>
<evidence type="ECO:0000256" key="15">
    <source>
        <dbReference type="ARBA" id="ARBA00049778"/>
    </source>
</evidence>
<evidence type="ECO:0000259" key="17">
    <source>
        <dbReference type="Pfam" id="PF00732"/>
    </source>
</evidence>
<dbReference type="Pfam" id="PF13450">
    <property type="entry name" value="NAD_binding_8"/>
    <property type="match status" value="1"/>
</dbReference>
<evidence type="ECO:0000256" key="4">
    <source>
        <dbReference type="ARBA" id="ARBA00022630"/>
    </source>
</evidence>
<dbReference type="Proteomes" id="UP000585638">
    <property type="component" value="Unassembled WGS sequence"/>
</dbReference>
<dbReference type="Pfam" id="PF00732">
    <property type="entry name" value="GMC_oxred_N"/>
    <property type="match status" value="1"/>
</dbReference>
<feature type="region of interest" description="Disordered" evidence="16">
    <location>
        <begin position="557"/>
        <end position="587"/>
    </location>
</feature>
<dbReference type="EC" id="1.1.3.6" evidence="13"/>
<evidence type="ECO:0000256" key="12">
    <source>
        <dbReference type="ARBA" id="ARBA00049645"/>
    </source>
</evidence>
<dbReference type="SUPFAM" id="SSF51905">
    <property type="entry name" value="FAD/NAD(P)-binding domain"/>
    <property type="match status" value="1"/>
</dbReference>
<reference evidence="19 20" key="1">
    <citation type="submission" date="2020-08" db="EMBL/GenBank/DDBJ databases">
        <title>Sequencing the genomes of 1000 actinobacteria strains.</title>
        <authorList>
            <person name="Klenk H.-P."/>
        </authorList>
    </citation>
    <scope>NUCLEOTIDE SEQUENCE [LARGE SCALE GENOMIC DNA]</scope>
    <source>
        <strain evidence="19 20">DSM 43851</strain>
    </source>
</reference>
<evidence type="ECO:0000313" key="19">
    <source>
        <dbReference type="EMBL" id="MBB5894209.1"/>
    </source>
</evidence>
<evidence type="ECO:0000256" key="16">
    <source>
        <dbReference type="SAM" id="MobiDB-lite"/>
    </source>
</evidence>
<dbReference type="GO" id="GO:0016995">
    <property type="term" value="F:cholesterol oxidase activity"/>
    <property type="evidence" value="ECO:0007669"/>
    <property type="project" value="UniProtKB-EC"/>
</dbReference>
<sequence>MAGVETADVVIVGSGFGGSVAAHRLADAGLSVVVLERGRAWPPGSFARTPAEMHHNFWNPEQADYGLFDVLEFRGFDSVVSAGLGGGSLIYANVLLRKDERWFVKDAELPGGGYDYWPVTREDLDPHYDAVEAMLTPSRYPFDDPQFAGVPKTEAFREAAVELGLDWQLPPLAVAFAPKPDGQPGIGLPVIEPSYGNLHGLPRRTCRLCGECDFGCNDGAKNTLDHTYLSAAKAAGADLRTMCEVQAIRPGGPGYQVRYLLHAMDGSAVSKRIDCERLILAAGSFGTTRLLLGNRAHLPGLSPALGTRFSGNGDMLSFALHTRRDGRPRAMHASRGPVITSTIRVPDELDEDGGIGRGFYIQDSGYPVILDWLVQNMDVRGDLSRLAGFSMNRLRAALRWAGPDHLEHGIGQLIGTGSLSNCSLPLLGMGRDVPDGVMRLRDGELDVSWTTETSRSYLDRVRGTMRDITAALGGEYLDNPLWFRKRLAVAHPLGGAPIGRHPGEGVCDPYGEVFGHPGLYVADGAAMPGPVGANPSLTIAAMADRLCDHLLLARGMSGRSPARGGQRRSGGTTQATPAAPARLSGGRTGAAALSFTEEMAGQVTLGEREGPAPLRLRVTVAIQDMDAFLADPRHEATATGWLDCPALGGRLLVARGRVELMVTESAGGRRRMRYRLPFTDDRGRRLLLSGHKELRAGPPTAIWPDTTTLHAKVLADGVTLGAGTLKLGRRDFLRELTTIRAGSPGALERFGTFFLGSLWQVYRPRLTS</sequence>
<dbReference type="InterPro" id="IPR052542">
    <property type="entry name" value="Cholesterol_Oxidase"/>
</dbReference>
<dbReference type="InterPro" id="IPR007867">
    <property type="entry name" value="GMC_OxRtase_C"/>
</dbReference>
<organism evidence="19 20">
    <name type="scientific">Kutzneria kofuensis</name>
    <dbReference type="NCBI Taxonomy" id="103725"/>
    <lineage>
        <taxon>Bacteria</taxon>
        <taxon>Bacillati</taxon>
        <taxon>Actinomycetota</taxon>
        <taxon>Actinomycetes</taxon>
        <taxon>Pseudonocardiales</taxon>
        <taxon>Pseudonocardiaceae</taxon>
        <taxon>Kutzneria</taxon>
    </lineage>
</organism>
<evidence type="ECO:0000256" key="5">
    <source>
        <dbReference type="ARBA" id="ARBA00022827"/>
    </source>
</evidence>
<keyword evidence="5" id="KW-0274">FAD</keyword>
<proteinExistence type="inferred from homology"/>
<dbReference type="InterPro" id="IPR000172">
    <property type="entry name" value="GMC_OxRdtase_N"/>
</dbReference>
<evidence type="ECO:0000256" key="9">
    <source>
        <dbReference type="ARBA" id="ARBA00023221"/>
    </source>
</evidence>
<evidence type="ECO:0000256" key="6">
    <source>
        <dbReference type="ARBA" id="ARBA00023002"/>
    </source>
</evidence>
<keyword evidence="8" id="KW-1207">Sterol metabolism</keyword>
<dbReference type="InterPro" id="IPR036188">
    <property type="entry name" value="FAD/NAD-bd_sf"/>
</dbReference>
<keyword evidence="20" id="KW-1185">Reference proteome</keyword>
<dbReference type="Pfam" id="PF05199">
    <property type="entry name" value="GMC_oxred_C"/>
    <property type="match status" value="1"/>
</dbReference>
<dbReference type="PANTHER" id="PTHR47470:SF1">
    <property type="entry name" value="FAD-DEPENDENT OXIDOREDUCTASE 2 FAD BINDING DOMAIN-CONTAINING PROTEIN"/>
    <property type="match status" value="1"/>
</dbReference>
<evidence type="ECO:0000256" key="13">
    <source>
        <dbReference type="ARBA" id="ARBA00049723"/>
    </source>
</evidence>
<evidence type="ECO:0000256" key="7">
    <source>
        <dbReference type="ARBA" id="ARBA00023098"/>
    </source>
</evidence>
<keyword evidence="9" id="KW-0753">Steroid metabolism</keyword>
<dbReference type="EMBL" id="JACHIR010000001">
    <property type="protein sequence ID" value="MBB5894209.1"/>
    <property type="molecule type" value="Genomic_DNA"/>
</dbReference>
<dbReference type="PANTHER" id="PTHR47470">
    <property type="entry name" value="CHOLESTEROL OXIDASE"/>
    <property type="match status" value="1"/>
</dbReference>
<evidence type="ECO:0000256" key="10">
    <source>
        <dbReference type="ARBA" id="ARBA00023235"/>
    </source>
</evidence>
<protein>
    <recommendedName>
        <fullName evidence="14">Cholesterol oxidase</fullName>
        <ecNumber evidence="13">1.1.3.6</ecNumber>
        <ecNumber evidence="11">5.3.3.1</ecNumber>
    </recommendedName>
    <alternativeName>
        <fullName evidence="15">Cholesterol isomerase</fullName>
    </alternativeName>
</protein>
<comment type="cofactor">
    <cofactor evidence="1">
        <name>FAD</name>
        <dbReference type="ChEBI" id="CHEBI:57692"/>
    </cofactor>
</comment>
<accession>A0A7W9KKH0</accession>
<feature type="domain" description="Glucose-methanol-choline oxidoreductase C-terminal" evidence="18">
    <location>
        <begin position="485"/>
        <end position="543"/>
    </location>
</feature>
<dbReference type="AlphaFoldDB" id="A0A7W9KKH0"/>